<dbReference type="Proteomes" id="UP000463939">
    <property type="component" value="Chromosome"/>
</dbReference>
<evidence type="ECO:0000313" key="3">
    <source>
        <dbReference type="Proteomes" id="UP000463939"/>
    </source>
</evidence>
<accession>A0A809S8R7</accession>
<dbReference type="AlphaFoldDB" id="A0A809S8R7"/>
<dbReference type="CDD" id="cd01948">
    <property type="entry name" value="EAL"/>
    <property type="match status" value="1"/>
</dbReference>
<keyword evidence="3" id="KW-1185">Reference proteome</keyword>
<dbReference type="InterPro" id="IPR050706">
    <property type="entry name" value="Cyclic-di-GMP_PDE-like"/>
</dbReference>
<dbReference type="SMART" id="SM00052">
    <property type="entry name" value="EAL"/>
    <property type="match status" value="1"/>
</dbReference>
<dbReference type="GO" id="GO:0071111">
    <property type="term" value="F:cyclic-guanylate-specific phosphodiesterase activity"/>
    <property type="evidence" value="ECO:0007669"/>
    <property type="project" value="InterPro"/>
</dbReference>
<dbReference type="SUPFAM" id="SSF141868">
    <property type="entry name" value="EAL domain-like"/>
    <property type="match status" value="1"/>
</dbReference>
<dbReference type="InterPro" id="IPR001633">
    <property type="entry name" value="EAL_dom"/>
</dbReference>
<dbReference type="Pfam" id="PF13682">
    <property type="entry name" value="CZB"/>
    <property type="match status" value="1"/>
</dbReference>
<dbReference type="PANTHER" id="PTHR33121:SF70">
    <property type="entry name" value="SIGNALING PROTEIN YKOW"/>
    <property type="match status" value="1"/>
</dbReference>
<reference evidence="3" key="1">
    <citation type="submission" date="2019-11" db="EMBL/GenBank/DDBJ databases">
        <title>Isolation and characterization of a novel species in the genus Sulfuriferula.</title>
        <authorList>
            <person name="Mochizuki J."/>
            <person name="Kojima H."/>
            <person name="Fukui M."/>
        </authorList>
    </citation>
    <scope>NUCLEOTIDE SEQUENCE [LARGE SCALE GENOMIC DNA]</scope>
    <source>
        <strain evidence="3">SGTM</strain>
    </source>
</reference>
<dbReference type="KEGG" id="sniv:SFSGTM_11100"/>
<organism evidence="2 3">
    <name type="scientific">Sulfuriferula nivalis</name>
    <dbReference type="NCBI Taxonomy" id="2675298"/>
    <lineage>
        <taxon>Bacteria</taxon>
        <taxon>Pseudomonadati</taxon>
        <taxon>Pseudomonadota</taxon>
        <taxon>Betaproteobacteria</taxon>
        <taxon>Nitrosomonadales</taxon>
        <taxon>Sulfuricellaceae</taxon>
        <taxon>Sulfuriferula</taxon>
    </lineage>
</organism>
<dbReference type="Gene3D" id="3.20.20.450">
    <property type="entry name" value="EAL domain"/>
    <property type="match status" value="1"/>
</dbReference>
<proteinExistence type="predicted"/>
<dbReference type="Pfam" id="PF00563">
    <property type="entry name" value="EAL"/>
    <property type="match status" value="1"/>
</dbReference>
<sequence length="416" mass="47687">MYQAKQHGRNQYQLFDPSLDQQITSNHQTINRIKKALQANEFVLHYQPKVNMRTGVIVGMEALLRWQHPTKGMIRPLDFLPHIEKTELIVDIGVWVMNQAMQQISIWVKAGKSWVISINIAALHFQRIDFLQHLKDALVRHPNVPPNLLEIELLESVALGDINEVSQLIRDCQALGVSFALDDFGTGYSSLNYLKRLPAETLKIDQSFVRDILDDNDDLIMIEAIINMGKVFNRRIIAEGVETAEHGVLLMRLGCDFAQGYGIAKPMPEMQVVAWANTYVADPAWSMWADTQWELDDFPLLVAQHDHLKWIKRLILSVERPNVRLNQAEIIDTHQCRFGHWYYDYGMERYGQVSEFIAIEPLHNKVHEIGVAIVQTCKNGDKEMAKMLCATLLIAKDDILAQLARLQKAIKLVHNK</sequence>
<dbReference type="InterPro" id="IPR025991">
    <property type="entry name" value="Chemoreceptor_zinc-bind_dom"/>
</dbReference>
<name>A0A809S8R7_9PROT</name>
<feature type="domain" description="EAL" evidence="1">
    <location>
        <begin position="26"/>
        <end position="280"/>
    </location>
</feature>
<dbReference type="PROSITE" id="PS50883">
    <property type="entry name" value="EAL"/>
    <property type="match status" value="1"/>
</dbReference>
<gene>
    <name evidence="2" type="ORF">SFSGTM_11100</name>
</gene>
<dbReference type="EMBL" id="AP021881">
    <property type="protein sequence ID" value="BBP00402.1"/>
    <property type="molecule type" value="Genomic_DNA"/>
</dbReference>
<evidence type="ECO:0000313" key="2">
    <source>
        <dbReference type="EMBL" id="BBP00402.1"/>
    </source>
</evidence>
<dbReference type="InterPro" id="IPR035919">
    <property type="entry name" value="EAL_sf"/>
</dbReference>
<dbReference type="PANTHER" id="PTHR33121">
    <property type="entry name" value="CYCLIC DI-GMP PHOSPHODIESTERASE PDEF"/>
    <property type="match status" value="1"/>
</dbReference>
<evidence type="ECO:0000259" key="1">
    <source>
        <dbReference type="PROSITE" id="PS50883"/>
    </source>
</evidence>
<dbReference type="Gene3D" id="1.20.120.30">
    <property type="entry name" value="Aspartate receptor, ligand-binding domain"/>
    <property type="match status" value="1"/>
</dbReference>
<protein>
    <recommendedName>
        <fullName evidence="1">EAL domain-containing protein</fullName>
    </recommendedName>
</protein>